<evidence type="ECO:0000259" key="1">
    <source>
        <dbReference type="PROSITE" id="PS50011"/>
    </source>
</evidence>
<dbReference type="KEGG" id="amus:LMH87_000265"/>
<sequence>MRLVNHVASDAACARNCTFTTQKLSLLRESMLAETMSQSTISFEHLRSTSKHALSLTIRWNAVRIIILFRQSRSCAGSYSVENVFIDRYNMACEMNDLEEMDRVSDEMVKVVMDIGRELFDAIAPVAEPNPAAVDCGNLDTFMFPPEHAFTFRTGVSGTTRLVPDEARLMHGVRSARVGPPLFVLREGCTLPLYSTKDVRVLEGLGRSGCVARVQVDGRELCAKTAHVPNSRGGSPQREADQLWKMTASGLAGTLRVPQLVGFLYTPKDARLVGFLQEYVPAPEAPRTLGSIEAPSDVPEARRRKWAAQVRATVDALHGMGVVWGDGKAGSVLVHRDSDDVWVVGFGGGWTEGWVAREQSASMEGDDVAVKRIYEHLGLAPP</sequence>
<gene>
    <name evidence="2" type="ORF">LMH87_000265</name>
</gene>
<protein>
    <recommendedName>
        <fullName evidence="1">Protein kinase domain-containing protein</fullName>
    </recommendedName>
</protein>
<dbReference type="InterPro" id="IPR011009">
    <property type="entry name" value="Kinase-like_dom_sf"/>
</dbReference>
<feature type="domain" description="Protein kinase" evidence="1">
    <location>
        <begin position="197"/>
        <end position="382"/>
    </location>
</feature>
<dbReference type="GeneID" id="80887424"/>
<dbReference type="Gene3D" id="3.30.200.20">
    <property type="entry name" value="Phosphorylase Kinase, domain 1"/>
    <property type="match status" value="1"/>
</dbReference>
<dbReference type="RefSeq" id="XP_056055123.1">
    <property type="nucleotide sequence ID" value="XM_056198145.1"/>
</dbReference>
<dbReference type="PROSITE" id="PS50011">
    <property type="entry name" value="PROTEIN_KINASE_DOM"/>
    <property type="match status" value="1"/>
</dbReference>
<organism evidence="2 3">
    <name type="scientific">Akanthomyces muscarius</name>
    <name type="common">Entomopathogenic fungus</name>
    <name type="synonym">Lecanicillium muscarium</name>
    <dbReference type="NCBI Taxonomy" id="2231603"/>
    <lineage>
        <taxon>Eukaryota</taxon>
        <taxon>Fungi</taxon>
        <taxon>Dikarya</taxon>
        <taxon>Ascomycota</taxon>
        <taxon>Pezizomycotina</taxon>
        <taxon>Sordariomycetes</taxon>
        <taxon>Hypocreomycetidae</taxon>
        <taxon>Hypocreales</taxon>
        <taxon>Cordycipitaceae</taxon>
        <taxon>Akanthomyces</taxon>
    </lineage>
</organism>
<reference evidence="2" key="1">
    <citation type="journal article" date="2023" name="Access Microbiol">
        <title>De-novo genome assembly for Akanthomyces muscarius, a biocontrol agent of insect agricultural pests.</title>
        <authorList>
            <person name="Erdos Z."/>
            <person name="Studholme D.J."/>
            <person name="Raymond B."/>
            <person name="Sharma M."/>
        </authorList>
    </citation>
    <scope>NUCLEOTIDE SEQUENCE</scope>
    <source>
        <strain evidence="2">Ve6</strain>
    </source>
</reference>
<name>A0A9W8UNG3_AKAMU</name>
<dbReference type="SUPFAM" id="SSF56112">
    <property type="entry name" value="Protein kinase-like (PK-like)"/>
    <property type="match status" value="1"/>
</dbReference>
<evidence type="ECO:0000313" key="3">
    <source>
        <dbReference type="Proteomes" id="UP001144673"/>
    </source>
</evidence>
<dbReference type="GO" id="GO:0004672">
    <property type="term" value="F:protein kinase activity"/>
    <property type="evidence" value="ECO:0007669"/>
    <property type="project" value="InterPro"/>
</dbReference>
<keyword evidence="3" id="KW-1185">Reference proteome</keyword>
<dbReference type="GO" id="GO:0005524">
    <property type="term" value="F:ATP binding"/>
    <property type="evidence" value="ECO:0007669"/>
    <property type="project" value="InterPro"/>
</dbReference>
<dbReference type="AlphaFoldDB" id="A0A9W8UNG3"/>
<dbReference type="Proteomes" id="UP001144673">
    <property type="component" value="Chromosome 6"/>
</dbReference>
<accession>A0A9W8UNG3</accession>
<proteinExistence type="predicted"/>
<evidence type="ECO:0000313" key="2">
    <source>
        <dbReference type="EMBL" id="KAJ4154999.1"/>
    </source>
</evidence>
<dbReference type="Gene3D" id="1.10.510.10">
    <property type="entry name" value="Transferase(Phosphotransferase) domain 1"/>
    <property type="match status" value="1"/>
</dbReference>
<comment type="caution">
    <text evidence="2">The sequence shown here is derived from an EMBL/GenBank/DDBJ whole genome shotgun (WGS) entry which is preliminary data.</text>
</comment>
<dbReference type="EMBL" id="JAJHUN010000007">
    <property type="protein sequence ID" value="KAJ4154999.1"/>
    <property type="molecule type" value="Genomic_DNA"/>
</dbReference>
<dbReference type="InterPro" id="IPR000719">
    <property type="entry name" value="Prot_kinase_dom"/>
</dbReference>